<evidence type="ECO:0000256" key="8">
    <source>
        <dbReference type="ARBA" id="ARBA00022603"/>
    </source>
</evidence>
<gene>
    <name evidence="19" type="ORF">AAFF_G00308610</name>
</gene>
<dbReference type="PROSITE" id="PS51597">
    <property type="entry name" value="SAM_HNMT"/>
    <property type="match status" value="1"/>
</dbReference>
<comment type="subunit">
    <text evidence="17">Homodimer. Interacts with HOOK1. Interacts with HOOK2. Interacts with HOOK3.</text>
</comment>
<keyword evidence="7" id="KW-0963">Cytoplasm</keyword>
<dbReference type="Proteomes" id="UP001221898">
    <property type="component" value="Unassembled WGS sequence"/>
</dbReference>
<feature type="compositionally biased region" description="Basic and acidic residues" evidence="18">
    <location>
        <begin position="619"/>
        <end position="642"/>
    </location>
</feature>
<feature type="region of interest" description="Disordered" evidence="18">
    <location>
        <begin position="338"/>
        <end position="420"/>
    </location>
</feature>
<keyword evidence="13" id="KW-0175">Coiled coil</keyword>
<feature type="compositionally biased region" description="Polar residues" evidence="18">
    <location>
        <begin position="593"/>
        <end position="608"/>
    </location>
</feature>
<evidence type="ECO:0000256" key="9">
    <source>
        <dbReference type="ARBA" id="ARBA00022679"/>
    </source>
</evidence>
<evidence type="ECO:0000256" key="11">
    <source>
        <dbReference type="ARBA" id="ARBA00022701"/>
    </source>
</evidence>
<evidence type="ECO:0000256" key="4">
    <source>
        <dbReference type="ARBA" id="ARBA00005737"/>
    </source>
</evidence>
<keyword evidence="14" id="KW-0969">Cilium</keyword>
<dbReference type="Gene3D" id="3.40.50.150">
    <property type="entry name" value="Vaccinia Virus protein VP39"/>
    <property type="match status" value="1"/>
</dbReference>
<evidence type="ECO:0000256" key="5">
    <source>
        <dbReference type="ARBA" id="ARBA00011245"/>
    </source>
</evidence>
<dbReference type="PANTHER" id="PTHR14320:SF2">
    <property type="entry name" value="COILED-COIL DOMAIN-CONTAINING PROTEIN 181"/>
    <property type="match status" value="1"/>
</dbReference>
<evidence type="ECO:0000256" key="16">
    <source>
        <dbReference type="ARBA" id="ARBA00023273"/>
    </source>
</evidence>
<dbReference type="InterPro" id="IPR029063">
    <property type="entry name" value="SAM-dependent_MTases_sf"/>
</dbReference>
<organism evidence="19 20">
    <name type="scientific">Aldrovandia affinis</name>
    <dbReference type="NCBI Taxonomy" id="143900"/>
    <lineage>
        <taxon>Eukaryota</taxon>
        <taxon>Metazoa</taxon>
        <taxon>Chordata</taxon>
        <taxon>Craniata</taxon>
        <taxon>Vertebrata</taxon>
        <taxon>Euteleostomi</taxon>
        <taxon>Actinopterygii</taxon>
        <taxon>Neopterygii</taxon>
        <taxon>Teleostei</taxon>
        <taxon>Notacanthiformes</taxon>
        <taxon>Halosauridae</taxon>
        <taxon>Aldrovandia</taxon>
    </lineage>
</organism>
<evidence type="ECO:0000256" key="10">
    <source>
        <dbReference type="ARBA" id="ARBA00022691"/>
    </source>
</evidence>
<evidence type="ECO:0000256" key="13">
    <source>
        <dbReference type="ARBA" id="ARBA00023054"/>
    </source>
</evidence>
<comment type="similarity">
    <text evidence="4">Belongs to the CCDC181 family.</text>
</comment>
<evidence type="ECO:0000256" key="14">
    <source>
        <dbReference type="ARBA" id="ARBA00023069"/>
    </source>
</evidence>
<dbReference type="GO" id="GO:0008170">
    <property type="term" value="F:N-methyltransferase activity"/>
    <property type="evidence" value="ECO:0007669"/>
    <property type="project" value="InterPro"/>
</dbReference>
<keyword evidence="12" id="KW-0282">Flagellum</keyword>
<reference evidence="19" key="1">
    <citation type="journal article" date="2023" name="Science">
        <title>Genome structures resolve the early diversification of teleost fishes.</title>
        <authorList>
            <person name="Parey E."/>
            <person name="Louis A."/>
            <person name="Montfort J."/>
            <person name="Bouchez O."/>
            <person name="Roques C."/>
            <person name="Iampietro C."/>
            <person name="Lluch J."/>
            <person name="Castinel A."/>
            <person name="Donnadieu C."/>
            <person name="Desvignes T."/>
            <person name="Floi Bucao C."/>
            <person name="Jouanno E."/>
            <person name="Wen M."/>
            <person name="Mejri S."/>
            <person name="Dirks R."/>
            <person name="Jansen H."/>
            <person name="Henkel C."/>
            <person name="Chen W.J."/>
            <person name="Zahm M."/>
            <person name="Cabau C."/>
            <person name="Klopp C."/>
            <person name="Thompson A.W."/>
            <person name="Robinson-Rechavi M."/>
            <person name="Braasch I."/>
            <person name="Lecointre G."/>
            <person name="Bobe J."/>
            <person name="Postlethwait J.H."/>
            <person name="Berthelot C."/>
            <person name="Roest Crollius H."/>
            <person name="Guiguen Y."/>
        </authorList>
    </citation>
    <scope>NUCLEOTIDE SEQUENCE</scope>
    <source>
        <strain evidence="19">NC1722</strain>
    </source>
</reference>
<name>A0AAD7WR59_9TELE</name>
<feature type="region of interest" description="Disordered" evidence="18">
    <location>
        <begin position="657"/>
        <end position="680"/>
    </location>
</feature>
<comment type="function">
    <text evidence="1">Microtubule-binding protein that localizes to the microtubular manchette of elongating spermatids.</text>
</comment>
<evidence type="ECO:0000256" key="7">
    <source>
        <dbReference type="ARBA" id="ARBA00022490"/>
    </source>
</evidence>
<feature type="compositionally biased region" description="Basic and acidic residues" evidence="18">
    <location>
        <begin position="351"/>
        <end position="360"/>
    </location>
</feature>
<evidence type="ECO:0000256" key="12">
    <source>
        <dbReference type="ARBA" id="ARBA00022846"/>
    </source>
</evidence>
<comment type="caution">
    <text evidence="19">The sequence shown here is derived from an EMBL/GenBank/DDBJ whole genome shotgun (WGS) entry which is preliminary data.</text>
</comment>
<keyword evidence="16" id="KW-0966">Cell projection</keyword>
<feature type="compositionally biased region" description="Acidic residues" evidence="18">
    <location>
        <begin position="338"/>
        <end position="350"/>
    </location>
</feature>
<keyword evidence="11" id="KW-0493">Microtubule</keyword>
<dbReference type="AlphaFoldDB" id="A0AAD7WR59"/>
<keyword evidence="15" id="KW-0206">Cytoskeleton</keyword>
<keyword evidence="10" id="KW-0949">S-adenosyl-L-methionine</keyword>
<dbReference type="GO" id="GO:0008017">
    <property type="term" value="F:microtubule binding"/>
    <property type="evidence" value="ECO:0007669"/>
    <property type="project" value="InterPro"/>
</dbReference>
<feature type="region of interest" description="Disordered" evidence="18">
    <location>
        <begin position="520"/>
        <end position="642"/>
    </location>
</feature>
<comment type="subcellular location">
    <subcellularLocation>
        <location evidence="2">Cell projection</location>
        <location evidence="2">Cilium</location>
        <location evidence="2">Flagellum</location>
    </subcellularLocation>
    <subcellularLocation>
        <location evidence="3">Cytoplasm</location>
        <location evidence="3">Cytoskeleton</location>
    </subcellularLocation>
</comment>
<proteinExistence type="inferred from homology"/>
<evidence type="ECO:0000256" key="3">
    <source>
        <dbReference type="ARBA" id="ARBA00004245"/>
    </source>
</evidence>
<dbReference type="GO" id="GO:0031514">
    <property type="term" value="C:motile cilium"/>
    <property type="evidence" value="ECO:0007669"/>
    <property type="project" value="UniProtKB-SubCell"/>
</dbReference>
<dbReference type="PANTHER" id="PTHR14320">
    <property type="entry name" value="COILED-COIL DOMAIN-CONTAINING PROTEIN 181"/>
    <property type="match status" value="1"/>
</dbReference>
<dbReference type="SUPFAM" id="SSF53335">
    <property type="entry name" value="S-adenosyl-L-methionine-dependent methyltransferases"/>
    <property type="match status" value="1"/>
</dbReference>
<protein>
    <recommendedName>
        <fullName evidence="6">Coiled-coil domain-containing protein 181</fullName>
    </recommendedName>
</protein>
<dbReference type="GO" id="GO:0032259">
    <property type="term" value="P:methylation"/>
    <property type="evidence" value="ECO:0007669"/>
    <property type="project" value="UniProtKB-KW"/>
</dbReference>
<sequence length="785" mass="90295">MASTTVPSGYEGRYVEGFQLYLQRSEEHKLIHGFTDKILPDEFTRIGEGKKSVNVLGVGSGGGEVDVHLLSVLQSKLPGTSINADIVEPSCELTEKFKALVATTPNLQNLPFNWFSMTCTEYETMIKDKKETKRFDFMHMIQMLYYVTDYSATIKFFHSLLREKGRLLIIHESANGGWDTLWKTYRQELCTKTISDYLSAGDIKILVQKMGLKCEEHSLPNTLDITECFVEGDEMGEKLLDFMTEQEYFHRSLNPDLRAGILDLLQNKCSTKKDGRILFDCGLTALLVLQIQLSMSGPAEQYEDDFEKDLDWLISEEGRSHEQQDPEDEDIEAQIDKELEEEEEEEEEVEVDKVGGDERWPSPLEPFDSVVESDGDGAVESLPSAPPTSTAPLPPPADSLPLAPLQPEGEDPEEEKRYILEKIQQANQQLKAQAAPDHSRRRRLQFKDLLVDLVVPPEYEQHSTPQRSSEEEHQVSGKMSDLHISLQEEGGAVGVAGREGRVLVEKDGKFDLVSLREVESQGLLPPLPCSHSDAPRPPRHREPSPRPSTVVSVATEPLHTPKPPPPPLTRNRPNSAGHNQCSAGGRASKRRVQSASNTSSHATFTLSSEQKHLQLKQQQKKERIRREEEERRRQEEAQKRQENELAFRAWLQRKREQLHEDRRVHRAQEMEKTSGKREPCDPQEAFKLWMKRKHEQQVKERQLEELKRLDEESGFYLHNQEESERAFKLWLKRKRAEKRAETLMARERSRRLIMEARRARRMQDLLCTVNEAKSFQFTDYYSYHY</sequence>
<evidence type="ECO:0000256" key="15">
    <source>
        <dbReference type="ARBA" id="ARBA00023212"/>
    </source>
</evidence>
<dbReference type="InterPro" id="IPR026687">
    <property type="entry name" value="CCDC181"/>
</dbReference>
<dbReference type="GO" id="GO:0005874">
    <property type="term" value="C:microtubule"/>
    <property type="evidence" value="ECO:0007669"/>
    <property type="project" value="UniProtKB-KW"/>
</dbReference>
<dbReference type="EMBL" id="JAINUG010000045">
    <property type="protein sequence ID" value="KAJ8405973.1"/>
    <property type="molecule type" value="Genomic_DNA"/>
</dbReference>
<feature type="compositionally biased region" description="Low complexity" evidence="18">
    <location>
        <begin position="381"/>
        <end position="391"/>
    </location>
</feature>
<evidence type="ECO:0000256" key="17">
    <source>
        <dbReference type="ARBA" id="ARBA00047162"/>
    </source>
</evidence>
<evidence type="ECO:0000256" key="1">
    <source>
        <dbReference type="ARBA" id="ARBA00002213"/>
    </source>
</evidence>
<feature type="compositionally biased region" description="Basic and acidic residues" evidence="18">
    <location>
        <begin position="533"/>
        <end position="544"/>
    </location>
</feature>
<comment type="subunit">
    <text evidence="5">Monomer.</text>
</comment>
<evidence type="ECO:0000256" key="18">
    <source>
        <dbReference type="SAM" id="MobiDB-lite"/>
    </source>
</evidence>
<keyword evidence="9" id="KW-0808">Transferase</keyword>
<evidence type="ECO:0000256" key="2">
    <source>
        <dbReference type="ARBA" id="ARBA00004230"/>
    </source>
</evidence>
<dbReference type="Pfam" id="PF13489">
    <property type="entry name" value="Methyltransf_23"/>
    <property type="match status" value="1"/>
</dbReference>
<keyword evidence="8" id="KW-0489">Methyltransferase</keyword>
<feature type="region of interest" description="Disordered" evidence="18">
    <location>
        <begin position="456"/>
        <end position="480"/>
    </location>
</feature>
<evidence type="ECO:0000313" key="20">
    <source>
        <dbReference type="Proteomes" id="UP001221898"/>
    </source>
</evidence>
<dbReference type="FunFam" id="3.40.50.150:FF:000118">
    <property type="entry name" value="Histamine N-methyltransferase"/>
    <property type="match status" value="1"/>
</dbReference>
<evidence type="ECO:0000256" key="6">
    <source>
        <dbReference type="ARBA" id="ARBA00022306"/>
    </source>
</evidence>
<keyword evidence="20" id="KW-1185">Reference proteome</keyword>
<accession>A0AAD7WR59</accession>
<dbReference type="InterPro" id="IPR016673">
    <property type="entry name" value="HHMT-like"/>
</dbReference>
<evidence type="ECO:0000313" key="19">
    <source>
        <dbReference type="EMBL" id="KAJ8405973.1"/>
    </source>
</evidence>